<accession>A0A498HCS1</accession>
<evidence type="ECO:0000313" key="3">
    <source>
        <dbReference type="Proteomes" id="UP000290289"/>
    </source>
</evidence>
<organism evidence="2 3">
    <name type="scientific">Malus domestica</name>
    <name type="common">Apple</name>
    <name type="synonym">Pyrus malus</name>
    <dbReference type="NCBI Taxonomy" id="3750"/>
    <lineage>
        <taxon>Eukaryota</taxon>
        <taxon>Viridiplantae</taxon>
        <taxon>Streptophyta</taxon>
        <taxon>Embryophyta</taxon>
        <taxon>Tracheophyta</taxon>
        <taxon>Spermatophyta</taxon>
        <taxon>Magnoliopsida</taxon>
        <taxon>eudicotyledons</taxon>
        <taxon>Gunneridae</taxon>
        <taxon>Pentapetalae</taxon>
        <taxon>rosids</taxon>
        <taxon>fabids</taxon>
        <taxon>Rosales</taxon>
        <taxon>Rosaceae</taxon>
        <taxon>Amygdaloideae</taxon>
        <taxon>Maleae</taxon>
        <taxon>Malus</taxon>
    </lineage>
</organism>
<evidence type="ECO:0000313" key="2">
    <source>
        <dbReference type="EMBL" id="RXH68839.1"/>
    </source>
</evidence>
<dbReference type="EMBL" id="RDQH01000343">
    <property type="protein sequence ID" value="RXH68839.1"/>
    <property type="molecule type" value="Genomic_DNA"/>
</dbReference>
<sequence length="102" mass="11468">MESISKKCRHGIKTRIDGVENKKLTEILTVMGENYNALRTQLLEYMSKNPEKELSPISKKRKSESSHNTTTNSNNIVNEAVNGNSESSFSDGESFKKSREEG</sequence>
<dbReference type="Proteomes" id="UP000290289">
    <property type="component" value="Chromosome 17"/>
</dbReference>
<feature type="compositionally biased region" description="Low complexity" evidence="1">
    <location>
        <begin position="66"/>
        <end position="75"/>
    </location>
</feature>
<keyword evidence="3" id="KW-1185">Reference proteome</keyword>
<evidence type="ECO:0000256" key="1">
    <source>
        <dbReference type="SAM" id="MobiDB-lite"/>
    </source>
</evidence>
<gene>
    <name evidence="2" type="ORF">DVH24_031172</name>
</gene>
<reference evidence="2 3" key="1">
    <citation type="submission" date="2018-10" db="EMBL/GenBank/DDBJ databases">
        <title>A high-quality apple genome assembly.</title>
        <authorList>
            <person name="Hu J."/>
        </authorList>
    </citation>
    <scope>NUCLEOTIDE SEQUENCE [LARGE SCALE GENOMIC DNA]</scope>
    <source>
        <strain evidence="3">cv. HFTH1</strain>
        <tissue evidence="2">Young leaf</tissue>
    </source>
</reference>
<feature type="compositionally biased region" description="Polar residues" evidence="1">
    <location>
        <begin position="81"/>
        <end position="91"/>
    </location>
</feature>
<dbReference type="AlphaFoldDB" id="A0A498HCS1"/>
<feature type="compositionally biased region" description="Basic and acidic residues" evidence="1">
    <location>
        <begin position="93"/>
        <end position="102"/>
    </location>
</feature>
<proteinExistence type="predicted"/>
<comment type="caution">
    <text evidence="2">The sequence shown here is derived from an EMBL/GenBank/DDBJ whole genome shotgun (WGS) entry which is preliminary data.</text>
</comment>
<name>A0A498HCS1_MALDO</name>
<feature type="region of interest" description="Disordered" evidence="1">
    <location>
        <begin position="49"/>
        <end position="102"/>
    </location>
</feature>
<protein>
    <submittedName>
        <fullName evidence="2">Uncharacterized protein</fullName>
    </submittedName>
</protein>